<dbReference type="GO" id="GO:0008237">
    <property type="term" value="F:metallopeptidase activity"/>
    <property type="evidence" value="ECO:0007669"/>
    <property type="project" value="UniProtKB-KW"/>
</dbReference>
<comment type="cofactor">
    <cofactor evidence="1">
        <name>Zn(2+)</name>
        <dbReference type="ChEBI" id="CHEBI:29105"/>
    </cofactor>
</comment>
<keyword evidence="7" id="KW-1133">Transmembrane helix</keyword>
<dbReference type="PANTHER" id="PTHR39188">
    <property type="entry name" value="MEMBRANE-ASSOCIATED ZINC METALLOPROTEASE M50B"/>
    <property type="match status" value="1"/>
</dbReference>
<dbReference type="SUPFAM" id="SSF55961">
    <property type="entry name" value="Bet v1-like"/>
    <property type="match status" value="1"/>
</dbReference>
<organism evidence="8 9">
    <name type="scientific">Rhizobium rosettiformans W3</name>
    <dbReference type="NCBI Taxonomy" id="538378"/>
    <lineage>
        <taxon>Bacteria</taxon>
        <taxon>Pseudomonadati</taxon>
        <taxon>Pseudomonadota</taxon>
        <taxon>Alphaproteobacteria</taxon>
        <taxon>Hyphomicrobiales</taxon>
        <taxon>Rhizobiaceae</taxon>
        <taxon>Rhizobium/Agrobacterium group</taxon>
        <taxon>Rhizobium</taxon>
    </lineage>
</organism>
<reference evidence="8 9" key="1">
    <citation type="submission" date="2019-04" db="EMBL/GenBank/DDBJ databases">
        <title>genome sequence of strain W3.</title>
        <authorList>
            <person name="Gao J."/>
            <person name="Sun J."/>
        </authorList>
    </citation>
    <scope>NUCLEOTIDE SEQUENCE [LARGE SCALE GENOMIC DNA]</scope>
    <source>
        <strain evidence="8 9">W3</strain>
    </source>
</reference>
<gene>
    <name evidence="8" type="ORF">FAA86_14820</name>
</gene>
<proteinExistence type="inferred from homology"/>
<sequence length="423" mass="47081">MATYQAAVFLAAFNLALLWLLMAAPLGRRTIRVSRVIRERPEELWNITRPAGNQTAWHPNVISVEPVQGKPDLVEFAYKHPDRHGRPSRRTMIVDRTARTAAGCFSCDLRVVGDSTLDQTFWEGYRESRKVERAPLGSRVTFEQTDNYRGLAFYLFRRMALARELVSLQDHVEQRRSHGLLHFEHPLWQTALVIVSTLLLWPFFSLTATGLMMSVFLTLVILLHELGHMVAYRAFGHPSVRMIFVPLLGGIAIGGRPYNSHFEVATCALMGAGFSALLVPILIAAHESAQGIPHSVAMDGPALVFLVILGAFNLLNLLPTYRFDGGQVLRQVFEGQKALAVTSFVVTAVILWTGWRIGLGAPMLIGGLAIFILLSMIRTKSIKPREALVPMNAPERLMTGFGYYAALAIHAYAVIYACDRLFA</sequence>
<comment type="similarity">
    <text evidence="2">Belongs to the peptidase M50B family.</text>
</comment>
<feature type="transmembrane region" description="Helical" evidence="7">
    <location>
        <begin position="397"/>
        <end position="418"/>
    </location>
</feature>
<evidence type="ECO:0000256" key="5">
    <source>
        <dbReference type="ARBA" id="ARBA00022833"/>
    </source>
</evidence>
<keyword evidence="3" id="KW-0645">Protease</keyword>
<feature type="transmembrane region" description="Helical" evidence="7">
    <location>
        <begin position="235"/>
        <end position="255"/>
    </location>
</feature>
<keyword evidence="6" id="KW-0482">Metalloprotease</keyword>
<name>A0A4S8PY79_9HYPH</name>
<evidence type="ECO:0000256" key="2">
    <source>
        <dbReference type="ARBA" id="ARBA00007931"/>
    </source>
</evidence>
<keyword evidence="4" id="KW-0378">Hydrolase</keyword>
<dbReference type="PANTHER" id="PTHR39188:SF3">
    <property type="entry name" value="STAGE IV SPORULATION PROTEIN FB"/>
    <property type="match status" value="1"/>
</dbReference>
<evidence type="ECO:0000256" key="7">
    <source>
        <dbReference type="SAM" id="Phobius"/>
    </source>
</evidence>
<dbReference type="GO" id="GO:0006508">
    <property type="term" value="P:proteolysis"/>
    <property type="evidence" value="ECO:0007669"/>
    <property type="project" value="UniProtKB-KW"/>
</dbReference>
<evidence type="ECO:0000256" key="6">
    <source>
        <dbReference type="ARBA" id="ARBA00023049"/>
    </source>
</evidence>
<evidence type="ECO:0000256" key="1">
    <source>
        <dbReference type="ARBA" id="ARBA00001947"/>
    </source>
</evidence>
<keyword evidence="7" id="KW-0472">Membrane</keyword>
<evidence type="ECO:0000313" key="9">
    <source>
        <dbReference type="Proteomes" id="UP000307378"/>
    </source>
</evidence>
<keyword evidence="5" id="KW-0862">Zinc</keyword>
<dbReference type="RefSeq" id="WP_136541767.1">
    <property type="nucleotide sequence ID" value="NZ_STGU01000007.1"/>
</dbReference>
<feature type="transmembrane region" description="Helical" evidence="7">
    <location>
        <begin position="296"/>
        <end position="315"/>
    </location>
</feature>
<keyword evidence="7" id="KW-0812">Transmembrane</keyword>
<comment type="caution">
    <text evidence="8">The sequence shown here is derived from an EMBL/GenBank/DDBJ whole genome shotgun (WGS) entry which is preliminary data.</text>
</comment>
<evidence type="ECO:0000256" key="4">
    <source>
        <dbReference type="ARBA" id="ARBA00022801"/>
    </source>
</evidence>
<protein>
    <recommendedName>
        <fullName evidence="10">Site-2 protease family protein</fullName>
    </recommendedName>
</protein>
<dbReference type="Proteomes" id="UP000307378">
    <property type="component" value="Unassembled WGS sequence"/>
</dbReference>
<evidence type="ECO:0000313" key="8">
    <source>
        <dbReference type="EMBL" id="THV34942.1"/>
    </source>
</evidence>
<dbReference type="AlphaFoldDB" id="A0A4S8PY79"/>
<feature type="transmembrane region" description="Helical" evidence="7">
    <location>
        <begin position="199"/>
        <end position="223"/>
    </location>
</feature>
<feature type="transmembrane region" description="Helical" evidence="7">
    <location>
        <begin position="359"/>
        <end position="377"/>
    </location>
</feature>
<evidence type="ECO:0000256" key="3">
    <source>
        <dbReference type="ARBA" id="ARBA00022670"/>
    </source>
</evidence>
<feature type="transmembrane region" description="Helical" evidence="7">
    <location>
        <begin position="261"/>
        <end position="284"/>
    </location>
</feature>
<accession>A0A4S8PY79</accession>
<feature type="transmembrane region" description="Helical" evidence="7">
    <location>
        <begin position="335"/>
        <end position="352"/>
    </location>
</feature>
<evidence type="ECO:0008006" key="10">
    <source>
        <dbReference type="Google" id="ProtNLM"/>
    </source>
</evidence>
<dbReference type="EMBL" id="STGU01000007">
    <property type="protein sequence ID" value="THV34942.1"/>
    <property type="molecule type" value="Genomic_DNA"/>
</dbReference>